<organism evidence="1 2">
    <name type="scientific">Arcticibacter svalbardensis MN12-7</name>
    <dbReference type="NCBI Taxonomy" id="1150600"/>
    <lineage>
        <taxon>Bacteria</taxon>
        <taxon>Pseudomonadati</taxon>
        <taxon>Bacteroidota</taxon>
        <taxon>Sphingobacteriia</taxon>
        <taxon>Sphingobacteriales</taxon>
        <taxon>Sphingobacteriaceae</taxon>
        <taxon>Arcticibacter</taxon>
    </lineage>
</organism>
<dbReference type="EMBL" id="AQPN01000024">
    <property type="protein sequence ID" value="EOR96053.1"/>
    <property type="molecule type" value="Genomic_DNA"/>
</dbReference>
<evidence type="ECO:0000313" key="1">
    <source>
        <dbReference type="EMBL" id="EOR96053.1"/>
    </source>
</evidence>
<dbReference type="Proteomes" id="UP000014174">
    <property type="component" value="Unassembled WGS sequence"/>
</dbReference>
<dbReference type="InterPro" id="IPR022037">
    <property type="entry name" value="DUF3606"/>
</dbReference>
<dbReference type="OrthoDB" id="7030114at2"/>
<evidence type="ECO:0008006" key="3">
    <source>
        <dbReference type="Google" id="ProtNLM"/>
    </source>
</evidence>
<protein>
    <recommendedName>
        <fullName evidence="3">DUF3606 domain-containing protein</fullName>
    </recommendedName>
</protein>
<accession>R9GWL0</accession>
<reference evidence="1 2" key="1">
    <citation type="journal article" date="2013" name="Genome Announc.">
        <title>Draft Genome Sequence of Arcticibacter svalbardensis Strain MN12-7T, a Member of the Family Sphingobacteriaceae Isolated from an Arctic Soil Sample.</title>
        <authorList>
            <person name="Shivaji S."/>
            <person name="Ara S."/>
            <person name="Prasad S."/>
            <person name="Manasa B.P."/>
            <person name="Begum Z."/>
            <person name="Singh A."/>
            <person name="Kumar Pinnaka A."/>
        </authorList>
    </citation>
    <scope>NUCLEOTIDE SEQUENCE [LARGE SCALE GENOMIC DNA]</scope>
    <source>
        <strain evidence="1 2">MN12-7</strain>
    </source>
</reference>
<evidence type="ECO:0000313" key="2">
    <source>
        <dbReference type="Proteomes" id="UP000014174"/>
    </source>
</evidence>
<comment type="caution">
    <text evidence="1">The sequence shown here is derived from an EMBL/GenBank/DDBJ whole genome shotgun (WGS) entry which is preliminary data.</text>
</comment>
<gene>
    <name evidence="1" type="ORF">ADIARSV_0697</name>
</gene>
<sequence>MKTANKSYKEKTLISMYIDEEVDYWAKKWGVSKESIKSAVKALRSNSITDVHDYLFGKEVTK</sequence>
<name>R9GWL0_9SPHI</name>
<proteinExistence type="predicted"/>
<dbReference type="Pfam" id="PF12244">
    <property type="entry name" value="DUF3606"/>
    <property type="match status" value="1"/>
</dbReference>
<dbReference type="RefSeq" id="WP_016193943.1">
    <property type="nucleotide sequence ID" value="NZ_AQPN01000024.1"/>
</dbReference>
<dbReference type="AlphaFoldDB" id="R9GWL0"/>
<keyword evidence="2" id="KW-1185">Reference proteome</keyword>